<feature type="compositionally biased region" description="Basic residues" evidence="1">
    <location>
        <begin position="1"/>
        <end position="20"/>
    </location>
</feature>
<dbReference type="Proteomes" id="UP000031036">
    <property type="component" value="Unassembled WGS sequence"/>
</dbReference>
<name>A0A0B2VA69_TOXCA</name>
<organism evidence="2 3">
    <name type="scientific">Toxocara canis</name>
    <name type="common">Canine roundworm</name>
    <dbReference type="NCBI Taxonomy" id="6265"/>
    <lineage>
        <taxon>Eukaryota</taxon>
        <taxon>Metazoa</taxon>
        <taxon>Ecdysozoa</taxon>
        <taxon>Nematoda</taxon>
        <taxon>Chromadorea</taxon>
        <taxon>Rhabditida</taxon>
        <taxon>Spirurina</taxon>
        <taxon>Ascaridomorpha</taxon>
        <taxon>Ascaridoidea</taxon>
        <taxon>Toxocaridae</taxon>
        <taxon>Toxocara</taxon>
    </lineage>
</organism>
<reference evidence="2 3" key="1">
    <citation type="submission" date="2014-11" db="EMBL/GenBank/DDBJ databases">
        <title>Genetic blueprint of the zoonotic pathogen Toxocara canis.</title>
        <authorList>
            <person name="Zhu X.-Q."/>
            <person name="Korhonen P.K."/>
            <person name="Cai H."/>
            <person name="Young N.D."/>
            <person name="Nejsum P."/>
            <person name="von Samson-Himmelstjerna G."/>
            <person name="Boag P.R."/>
            <person name="Tan P."/>
            <person name="Li Q."/>
            <person name="Min J."/>
            <person name="Yang Y."/>
            <person name="Wang X."/>
            <person name="Fang X."/>
            <person name="Hall R.S."/>
            <person name="Hofmann A."/>
            <person name="Sternberg P.W."/>
            <person name="Jex A.R."/>
            <person name="Gasser R.B."/>
        </authorList>
    </citation>
    <scope>NUCLEOTIDE SEQUENCE [LARGE SCALE GENOMIC DNA]</scope>
    <source>
        <strain evidence="2">PN_DK_2014</strain>
    </source>
</reference>
<evidence type="ECO:0000256" key="1">
    <source>
        <dbReference type="SAM" id="MobiDB-lite"/>
    </source>
</evidence>
<proteinExistence type="predicted"/>
<accession>A0A0B2VA69</accession>
<dbReference type="AlphaFoldDB" id="A0A0B2VA69"/>
<evidence type="ECO:0000313" key="2">
    <source>
        <dbReference type="EMBL" id="KHN78418.1"/>
    </source>
</evidence>
<sequence>MFNQQKRQKRSAASPKKKARTLSCPVVAKDTRVTIDDGSKTNVCGVVAQSA</sequence>
<gene>
    <name evidence="2" type="ORF">Tcan_02853</name>
</gene>
<dbReference type="EMBL" id="JPKZ01002099">
    <property type="protein sequence ID" value="KHN78418.1"/>
    <property type="molecule type" value="Genomic_DNA"/>
</dbReference>
<evidence type="ECO:0000313" key="3">
    <source>
        <dbReference type="Proteomes" id="UP000031036"/>
    </source>
</evidence>
<keyword evidence="3" id="KW-1185">Reference proteome</keyword>
<protein>
    <submittedName>
        <fullName evidence="2">Uncharacterized protein</fullName>
    </submittedName>
</protein>
<comment type="caution">
    <text evidence="2">The sequence shown here is derived from an EMBL/GenBank/DDBJ whole genome shotgun (WGS) entry which is preliminary data.</text>
</comment>
<feature type="region of interest" description="Disordered" evidence="1">
    <location>
        <begin position="1"/>
        <end position="22"/>
    </location>
</feature>